<dbReference type="EMBL" id="CP147846">
    <property type="protein sequence ID" value="WXG70321.1"/>
    <property type="molecule type" value="Genomic_DNA"/>
</dbReference>
<feature type="region of interest" description="Disordered" evidence="8">
    <location>
        <begin position="1"/>
        <end position="28"/>
    </location>
</feature>
<evidence type="ECO:0000256" key="1">
    <source>
        <dbReference type="ARBA" id="ARBA00004370"/>
    </source>
</evidence>
<proteinExistence type="predicted"/>
<feature type="domain" description="POTRA" evidence="10">
    <location>
        <begin position="58"/>
        <end position="126"/>
    </location>
</feature>
<dbReference type="Pfam" id="PF08478">
    <property type="entry name" value="POTRA_1"/>
    <property type="match status" value="1"/>
</dbReference>
<dbReference type="InterPro" id="IPR013685">
    <property type="entry name" value="POTRA_FtsQ_type"/>
</dbReference>
<comment type="subcellular location">
    <subcellularLocation>
        <location evidence="1">Membrane</location>
    </subcellularLocation>
</comment>
<evidence type="ECO:0000259" key="10">
    <source>
        <dbReference type="PROSITE" id="PS51779"/>
    </source>
</evidence>
<dbReference type="RefSeq" id="WP_338891651.1">
    <property type="nucleotide sequence ID" value="NZ_CP147846.1"/>
</dbReference>
<keyword evidence="5 9" id="KW-1133">Transmembrane helix</keyword>
<evidence type="ECO:0000256" key="9">
    <source>
        <dbReference type="SAM" id="Phobius"/>
    </source>
</evidence>
<gene>
    <name evidence="11" type="ORF">WDS16_07370</name>
</gene>
<evidence type="ECO:0000256" key="7">
    <source>
        <dbReference type="ARBA" id="ARBA00023306"/>
    </source>
</evidence>
<dbReference type="Gene3D" id="3.10.20.310">
    <property type="entry name" value="membrane protein fhac"/>
    <property type="match status" value="1"/>
</dbReference>
<keyword evidence="2" id="KW-1003">Cell membrane</keyword>
<protein>
    <submittedName>
        <fullName evidence="11">FtsQ-type POTRA domain-containing protein</fullName>
    </submittedName>
</protein>
<evidence type="ECO:0000256" key="4">
    <source>
        <dbReference type="ARBA" id="ARBA00022692"/>
    </source>
</evidence>
<accession>A0ABZ2PMD4</accession>
<dbReference type="PROSITE" id="PS51779">
    <property type="entry name" value="POTRA"/>
    <property type="match status" value="1"/>
</dbReference>
<dbReference type="PANTHER" id="PTHR37820">
    <property type="entry name" value="CELL DIVISION PROTEIN DIVIB"/>
    <property type="match status" value="1"/>
</dbReference>
<keyword evidence="12" id="KW-1185">Reference proteome</keyword>
<evidence type="ECO:0000256" key="5">
    <source>
        <dbReference type="ARBA" id="ARBA00022989"/>
    </source>
</evidence>
<evidence type="ECO:0000256" key="3">
    <source>
        <dbReference type="ARBA" id="ARBA00022618"/>
    </source>
</evidence>
<dbReference type="Pfam" id="PF03799">
    <property type="entry name" value="FtsQ_DivIB_C"/>
    <property type="match status" value="1"/>
</dbReference>
<evidence type="ECO:0000256" key="2">
    <source>
        <dbReference type="ARBA" id="ARBA00022475"/>
    </source>
</evidence>
<feature type="compositionally biased region" description="Basic and acidic residues" evidence="8">
    <location>
        <begin position="7"/>
        <end position="25"/>
    </location>
</feature>
<dbReference type="PANTHER" id="PTHR37820:SF1">
    <property type="entry name" value="CELL DIVISION PROTEIN FTSQ"/>
    <property type="match status" value="1"/>
</dbReference>
<dbReference type="InterPro" id="IPR050487">
    <property type="entry name" value="FtsQ_DivIB"/>
</dbReference>
<dbReference type="Proteomes" id="UP001432000">
    <property type="component" value="Chromosome"/>
</dbReference>
<name>A0ABZ2PMD4_9NOCA</name>
<keyword evidence="3" id="KW-0132">Cell division</keyword>
<evidence type="ECO:0000256" key="8">
    <source>
        <dbReference type="SAM" id="MobiDB-lite"/>
    </source>
</evidence>
<evidence type="ECO:0000256" key="6">
    <source>
        <dbReference type="ARBA" id="ARBA00023136"/>
    </source>
</evidence>
<evidence type="ECO:0000313" key="11">
    <source>
        <dbReference type="EMBL" id="WXG70321.1"/>
    </source>
</evidence>
<keyword evidence="4 9" id="KW-0812">Transmembrane</keyword>
<feature type="transmembrane region" description="Helical" evidence="9">
    <location>
        <begin position="34"/>
        <end position="54"/>
    </location>
</feature>
<keyword evidence="7" id="KW-0131">Cell cycle</keyword>
<reference evidence="11 12" key="1">
    <citation type="submission" date="2024-03" db="EMBL/GenBank/DDBJ databases">
        <title>Natural products discovery in diverse microorganisms through a two-stage MS feature dereplication strategy.</title>
        <authorList>
            <person name="Zhang R."/>
        </authorList>
    </citation>
    <scope>NUCLEOTIDE SEQUENCE [LARGE SCALE GENOMIC DNA]</scope>
    <source>
        <strain evidence="11 12">18930</strain>
    </source>
</reference>
<dbReference type="InterPro" id="IPR005548">
    <property type="entry name" value="Cell_div_FtsQ/DivIB_C"/>
</dbReference>
<keyword evidence="6 9" id="KW-0472">Membrane</keyword>
<sequence>MDDLSDDAGHSEREVRRQAREDERRRVSRSRRRAATIAAAVVAVIVAGFAIVYLTPLLSVRKIDVNGAVSVSEEQIVGELGVPLGEKLVRVDAGSAAQRVAAIPALASVRVQRMYPSTVRVTVTERVPVVFVDERDGTHLLDADAVDFAVAVPPPGVIRLVTDNPVPGDPATESALAVLDSMPTSLRSQVGEIRANSASDVSLSLLDGRILIWGDRDNSERKSAVALALLSQPGQILDVSSPELPTTK</sequence>
<organism evidence="11 12">
    <name type="scientific">Rhodococcus sovatensis</name>
    <dbReference type="NCBI Taxonomy" id="1805840"/>
    <lineage>
        <taxon>Bacteria</taxon>
        <taxon>Bacillati</taxon>
        <taxon>Actinomycetota</taxon>
        <taxon>Actinomycetes</taxon>
        <taxon>Mycobacteriales</taxon>
        <taxon>Nocardiaceae</taxon>
        <taxon>Rhodococcus</taxon>
    </lineage>
</organism>
<evidence type="ECO:0000313" key="12">
    <source>
        <dbReference type="Proteomes" id="UP001432000"/>
    </source>
</evidence>
<dbReference type="InterPro" id="IPR034746">
    <property type="entry name" value="POTRA"/>
</dbReference>